<sequence length="103" mass="11355">MKGGSSALDVMAHPVSDIIRSGIWIEEQSKDTNRQKGTKQTEEMKKGEHEDLEEHSDGLELKKKGRKVEFSGEGTGASRLPACPKRGSELYPLGRRATQSSSR</sequence>
<reference evidence="2" key="2">
    <citation type="submission" date="2015-06" db="UniProtKB">
        <authorList>
            <consortium name="EnsemblPlants"/>
        </authorList>
    </citation>
    <scope>IDENTIFICATION</scope>
    <source>
        <strain evidence="2">DM1-3 516 R44</strain>
    </source>
</reference>
<dbReference type="Proteomes" id="UP000011115">
    <property type="component" value="Unassembled WGS sequence"/>
</dbReference>
<feature type="compositionally biased region" description="Basic and acidic residues" evidence="1">
    <location>
        <begin position="27"/>
        <end position="49"/>
    </location>
</feature>
<name>M1E0C7_SOLTU</name>
<reference evidence="3" key="1">
    <citation type="journal article" date="2011" name="Nature">
        <title>Genome sequence and analysis of the tuber crop potato.</title>
        <authorList>
            <consortium name="The Potato Genome Sequencing Consortium"/>
        </authorList>
    </citation>
    <scope>NUCLEOTIDE SEQUENCE [LARGE SCALE GENOMIC DNA]</scope>
    <source>
        <strain evidence="3">cv. DM1-3 516 R44</strain>
    </source>
</reference>
<feature type="compositionally biased region" description="Basic and acidic residues" evidence="1">
    <location>
        <begin position="55"/>
        <end position="70"/>
    </location>
</feature>
<keyword evidence="3" id="KW-1185">Reference proteome</keyword>
<feature type="region of interest" description="Disordered" evidence="1">
    <location>
        <begin position="23"/>
        <end position="103"/>
    </location>
</feature>
<evidence type="ECO:0000256" key="1">
    <source>
        <dbReference type="SAM" id="MobiDB-lite"/>
    </source>
</evidence>
<proteinExistence type="predicted"/>
<evidence type="ECO:0000313" key="3">
    <source>
        <dbReference type="Proteomes" id="UP000011115"/>
    </source>
</evidence>
<dbReference type="InParanoid" id="M1E0C7"/>
<evidence type="ECO:0000313" key="2">
    <source>
        <dbReference type="EnsemblPlants" id="PGSC0003DMT400097308"/>
    </source>
</evidence>
<protein>
    <submittedName>
        <fullName evidence="2">Gag-pol protein</fullName>
    </submittedName>
</protein>
<dbReference type="PaxDb" id="4113-PGSC0003DMT400097308"/>
<organism evidence="2 3">
    <name type="scientific">Solanum tuberosum</name>
    <name type="common">Potato</name>
    <dbReference type="NCBI Taxonomy" id="4113"/>
    <lineage>
        <taxon>Eukaryota</taxon>
        <taxon>Viridiplantae</taxon>
        <taxon>Streptophyta</taxon>
        <taxon>Embryophyta</taxon>
        <taxon>Tracheophyta</taxon>
        <taxon>Spermatophyta</taxon>
        <taxon>Magnoliopsida</taxon>
        <taxon>eudicotyledons</taxon>
        <taxon>Gunneridae</taxon>
        <taxon>Pentapetalae</taxon>
        <taxon>asterids</taxon>
        <taxon>lamiids</taxon>
        <taxon>Solanales</taxon>
        <taxon>Solanaceae</taxon>
        <taxon>Solanoideae</taxon>
        <taxon>Solaneae</taxon>
        <taxon>Solanum</taxon>
    </lineage>
</organism>
<dbReference type="EnsemblPlants" id="PGSC0003DMT400097308">
    <property type="protein sequence ID" value="PGSC0003DMT400097308"/>
    <property type="gene ID" value="PGSC0003DMG400046879"/>
</dbReference>
<accession>M1E0C7</accession>
<dbReference type="HOGENOM" id="CLU_2268556_0_0_1"/>
<dbReference type="AlphaFoldDB" id="M1E0C7"/>
<dbReference type="Gramene" id="PGSC0003DMT400097308">
    <property type="protein sequence ID" value="PGSC0003DMT400097308"/>
    <property type="gene ID" value="PGSC0003DMG400046879"/>
</dbReference>